<evidence type="ECO:0000313" key="2">
    <source>
        <dbReference type="Proteomes" id="UP000053477"/>
    </source>
</evidence>
<dbReference type="AlphaFoldDB" id="A0A0H2RBI7"/>
<protein>
    <submittedName>
        <fullName evidence="1">Uncharacterized protein</fullName>
    </submittedName>
</protein>
<dbReference type="EMBL" id="KQ086063">
    <property type="protein sequence ID" value="KLO09215.1"/>
    <property type="molecule type" value="Genomic_DNA"/>
</dbReference>
<dbReference type="InParanoid" id="A0A0H2RBI7"/>
<gene>
    <name evidence="1" type="ORF">SCHPADRAFT_907983</name>
</gene>
<proteinExistence type="predicted"/>
<dbReference type="Proteomes" id="UP000053477">
    <property type="component" value="Unassembled WGS sequence"/>
</dbReference>
<name>A0A0H2RBI7_9AGAM</name>
<keyword evidence="2" id="KW-1185">Reference proteome</keyword>
<evidence type="ECO:0000313" key="1">
    <source>
        <dbReference type="EMBL" id="KLO09215.1"/>
    </source>
</evidence>
<accession>A0A0H2RBI7</accession>
<organism evidence="1 2">
    <name type="scientific">Schizopora paradoxa</name>
    <dbReference type="NCBI Taxonomy" id="27342"/>
    <lineage>
        <taxon>Eukaryota</taxon>
        <taxon>Fungi</taxon>
        <taxon>Dikarya</taxon>
        <taxon>Basidiomycota</taxon>
        <taxon>Agaricomycotina</taxon>
        <taxon>Agaricomycetes</taxon>
        <taxon>Hymenochaetales</taxon>
        <taxon>Schizoporaceae</taxon>
        <taxon>Schizopora</taxon>
    </lineage>
</organism>
<sequence>MSSFMRNLLKNDQKAVKAVLLVMLYITILRAIVCIVQTTRRYVVTGINSLASVVEESGILQVHFRDDFPTHSKVSLIFIVQRVKIQPISTLSASRCIHRFDTGASRCDAQLSIRRLYMQLSPIPT</sequence>
<reference evidence="1 2" key="1">
    <citation type="submission" date="2015-04" db="EMBL/GenBank/DDBJ databases">
        <title>Complete genome sequence of Schizopora paradoxa KUC8140, a cosmopolitan wood degrader in East Asia.</title>
        <authorList>
            <consortium name="DOE Joint Genome Institute"/>
            <person name="Min B."/>
            <person name="Park H."/>
            <person name="Jang Y."/>
            <person name="Kim J.-J."/>
            <person name="Kim K.H."/>
            <person name="Pangilinan J."/>
            <person name="Lipzen A."/>
            <person name="Riley R."/>
            <person name="Grigoriev I.V."/>
            <person name="Spatafora J.W."/>
            <person name="Choi I.-G."/>
        </authorList>
    </citation>
    <scope>NUCLEOTIDE SEQUENCE [LARGE SCALE GENOMIC DNA]</scope>
    <source>
        <strain evidence="1 2">KUC8140</strain>
    </source>
</reference>